<dbReference type="Proteomes" id="UP000004642">
    <property type="component" value="Unassembled WGS sequence"/>
</dbReference>
<evidence type="ECO:0000313" key="2">
    <source>
        <dbReference type="Proteomes" id="UP000004642"/>
    </source>
</evidence>
<gene>
    <name evidence="1" type="ORF">LTSEALA_4565</name>
</gene>
<proteinExistence type="predicted"/>
<organism evidence="1 2">
    <name type="scientific">Salmonella enterica subsp. enterica serovar Alachua str. R6-377</name>
    <dbReference type="NCBI Taxonomy" id="913241"/>
    <lineage>
        <taxon>Bacteria</taxon>
        <taxon>Pseudomonadati</taxon>
        <taxon>Pseudomonadota</taxon>
        <taxon>Gammaproteobacteria</taxon>
        <taxon>Enterobacterales</taxon>
        <taxon>Enterobacteriaceae</taxon>
        <taxon>Salmonella</taxon>
    </lineage>
</organism>
<comment type="caution">
    <text evidence="1">The sequence shown here is derived from an EMBL/GenBank/DDBJ whole genome shotgun (WGS) entry which is preliminary data.</text>
</comment>
<sequence length="36" mass="4476">MDFIKGLWRDLRARPVDTLVRWQEQRFLWLLMAIAM</sequence>
<dbReference type="EMBL" id="AFCJ01001973">
    <property type="protein sequence ID" value="EHC32920.1"/>
    <property type="molecule type" value="Genomic_DNA"/>
</dbReference>
<feature type="non-terminal residue" evidence="1">
    <location>
        <position position="36"/>
    </location>
</feature>
<protein>
    <submittedName>
        <fullName evidence="1">Inner membrane thiol:disulfide oxidoreductase, DsbB</fullName>
    </submittedName>
</protein>
<evidence type="ECO:0000313" key="1">
    <source>
        <dbReference type="EMBL" id="EHC32920.1"/>
    </source>
</evidence>
<accession>G5LTT7</accession>
<dbReference type="AlphaFoldDB" id="G5LTT7"/>
<name>G5LTT7_SALET</name>
<reference evidence="1 2" key="1">
    <citation type="journal article" date="2011" name="BMC Genomics">
        <title>Genome sequencing reveals diversification of virulence factor content and possible host adaptation in distinct subpopulations of Salmonella enterica.</title>
        <authorList>
            <person name="den Bakker H.C."/>
            <person name="Moreno Switt A.I."/>
            <person name="Govoni G."/>
            <person name="Cummings C.A."/>
            <person name="Ranieri M.L."/>
            <person name="Degoricija L."/>
            <person name="Hoelzer K."/>
            <person name="Rodriguez-Rivera L.D."/>
            <person name="Brown S."/>
            <person name="Bolchacova E."/>
            <person name="Furtado M.R."/>
            <person name="Wiedmann M."/>
        </authorList>
    </citation>
    <scope>NUCLEOTIDE SEQUENCE [LARGE SCALE GENOMIC DNA]</scope>
    <source>
        <strain evidence="1 2">R6-377</strain>
    </source>
</reference>